<evidence type="ECO:0000313" key="2">
    <source>
        <dbReference type="Proteomes" id="UP000218418"/>
    </source>
</evidence>
<keyword evidence="2" id="KW-1185">Reference proteome</keyword>
<dbReference type="AlphaFoldDB" id="A0A1Z4LTL1"/>
<organism evidence="1 2">
    <name type="scientific">Calothrix parasitica NIES-267</name>
    <dbReference type="NCBI Taxonomy" id="1973488"/>
    <lineage>
        <taxon>Bacteria</taxon>
        <taxon>Bacillati</taxon>
        <taxon>Cyanobacteriota</taxon>
        <taxon>Cyanophyceae</taxon>
        <taxon>Nostocales</taxon>
        <taxon>Calotrichaceae</taxon>
        <taxon>Calothrix</taxon>
    </lineage>
</organism>
<gene>
    <name evidence="1" type="ORF">NIES267_39870</name>
</gene>
<dbReference type="Proteomes" id="UP000218418">
    <property type="component" value="Chromosome"/>
</dbReference>
<name>A0A1Z4LTL1_9CYAN</name>
<evidence type="ECO:0000313" key="1">
    <source>
        <dbReference type="EMBL" id="BAY84491.1"/>
    </source>
</evidence>
<proteinExistence type="predicted"/>
<reference evidence="1 2" key="1">
    <citation type="submission" date="2017-06" db="EMBL/GenBank/DDBJ databases">
        <title>Genome sequencing of cyanobaciteial culture collection at National Institute for Environmental Studies (NIES).</title>
        <authorList>
            <person name="Hirose Y."/>
            <person name="Shimura Y."/>
            <person name="Fujisawa T."/>
            <person name="Nakamura Y."/>
            <person name="Kawachi M."/>
        </authorList>
    </citation>
    <scope>NUCLEOTIDE SEQUENCE [LARGE SCALE GENOMIC DNA]</scope>
    <source>
        <strain evidence="1 2">NIES-267</strain>
    </source>
</reference>
<dbReference type="EMBL" id="AP018227">
    <property type="protein sequence ID" value="BAY84491.1"/>
    <property type="molecule type" value="Genomic_DNA"/>
</dbReference>
<sequence>MFVSLNNLNTKLDLSEIIIKNNQDYELFTIPDLLNFDDDYNYF</sequence>
<accession>A0A1Z4LTL1</accession>
<protein>
    <submittedName>
        <fullName evidence="1">Uncharacterized protein</fullName>
    </submittedName>
</protein>